<reference evidence="4 5" key="1">
    <citation type="journal article" date="2015" name="PLoS ONE">
        <title>Genome Sequence of Bacillus endophyticus and Analysis of Its Companion Mechanism in the Ketogulonigenium vulgare-Bacillus Strain Consortium.</title>
        <authorList>
            <person name="Jia N."/>
            <person name="Du J."/>
            <person name="Ding M.Z."/>
            <person name="Gao F."/>
            <person name="Yuan Y.J."/>
        </authorList>
    </citation>
    <scope>NUCLEOTIDE SEQUENCE [LARGE SCALE GENOMIC DNA]</scope>
    <source>
        <strain evidence="4 5">Hbe603</strain>
    </source>
</reference>
<feature type="domain" description="Lipopolysaccharide assembly protein A" evidence="3">
    <location>
        <begin position="24"/>
        <end position="77"/>
    </location>
</feature>
<dbReference type="Pfam" id="PF06305">
    <property type="entry name" value="LapA_dom"/>
    <property type="match status" value="1"/>
</dbReference>
<feature type="region of interest" description="Disordered" evidence="1">
    <location>
        <begin position="76"/>
        <end position="118"/>
    </location>
</feature>
<keyword evidence="2" id="KW-0812">Transmembrane</keyword>
<keyword evidence="2" id="KW-1133">Transmembrane helix</keyword>
<name>A0A1X7EXT5_9BACI</name>
<reference evidence="5" key="2">
    <citation type="submission" date="2015-06" db="EMBL/GenBank/DDBJ databases">
        <title>Genome Sequence of Bacillus endophyticus and Analysis of its Companion Mechanism in the Ketogulonigenium vulgare-Bacillus strain Consortium.</title>
        <authorList>
            <person name="Jia N."/>
            <person name="Du J."/>
            <person name="Ding M.-Z."/>
            <person name="Gao F."/>
            <person name="Yuan Y.-J."/>
        </authorList>
    </citation>
    <scope>NUCLEOTIDE SEQUENCE [LARGE SCALE GENOMIC DNA]</scope>
    <source>
        <strain evidence="5">Hbe603</strain>
    </source>
</reference>
<keyword evidence="5" id="KW-1185">Reference proteome</keyword>
<dbReference type="GO" id="GO:0005886">
    <property type="term" value="C:plasma membrane"/>
    <property type="evidence" value="ECO:0007669"/>
    <property type="project" value="InterPro"/>
</dbReference>
<evidence type="ECO:0000256" key="1">
    <source>
        <dbReference type="SAM" id="MobiDB-lite"/>
    </source>
</evidence>
<dbReference type="Proteomes" id="UP000036202">
    <property type="component" value="Chromosome"/>
</dbReference>
<dbReference type="EMBL" id="CP011974">
    <property type="protein sequence ID" value="AKO91442.1"/>
    <property type="molecule type" value="Genomic_DNA"/>
</dbReference>
<dbReference type="AlphaFoldDB" id="A0A1X7EXT5"/>
<sequence>MKGQRYFILALVFALIVAILAIVNDEPVQFNYVFGTQDWPLILVILGSAVFGGVVAVSLSLVKIIRLQSQIRQLQKNGASVPPSVEADKDNTTAAKKKEKELSSSENKNVGIKSRLNK</sequence>
<keyword evidence="2" id="KW-0472">Membrane</keyword>
<evidence type="ECO:0000259" key="3">
    <source>
        <dbReference type="Pfam" id="PF06305"/>
    </source>
</evidence>
<organism evidence="4 5">
    <name type="scientific">Priestia filamentosa</name>
    <dbReference type="NCBI Taxonomy" id="1402861"/>
    <lineage>
        <taxon>Bacteria</taxon>
        <taxon>Bacillati</taxon>
        <taxon>Bacillota</taxon>
        <taxon>Bacilli</taxon>
        <taxon>Bacillales</taxon>
        <taxon>Bacillaceae</taxon>
        <taxon>Priestia</taxon>
    </lineage>
</organism>
<dbReference type="GeneID" id="93702160"/>
<accession>A0A1X7EXT5</accession>
<feature type="transmembrane region" description="Helical" evidence="2">
    <location>
        <begin position="41"/>
        <end position="62"/>
    </location>
</feature>
<evidence type="ECO:0000256" key="2">
    <source>
        <dbReference type="SAM" id="Phobius"/>
    </source>
</evidence>
<protein>
    <recommendedName>
        <fullName evidence="3">Lipopolysaccharide assembly protein A domain-containing protein</fullName>
    </recommendedName>
</protein>
<dbReference type="InterPro" id="IPR010445">
    <property type="entry name" value="LapA_dom"/>
</dbReference>
<feature type="compositionally biased region" description="Basic and acidic residues" evidence="1">
    <location>
        <begin position="86"/>
        <end position="103"/>
    </location>
</feature>
<dbReference type="PANTHER" id="PTHR41335:SF1">
    <property type="entry name" value="MEMBRANE PROTEIN"/>
    <property type="match status" value="1"/>
</dbReference>
<dbReference type="PATRIC" id="fig|135735.6.peg.891"/>
<evidence type="ECO:0000313" key="5">
    <source>
        <dbReference type="Proteomes" id="UP000036202"/>
    </source>
</evidence>
<accession>A0A0H4KBG6</accession>
<proteinExistence type="predicted"/>
<dbReference type="KEGG" id="beo:BEH_04605"/>
<dbReference type="PANTHER" id="PTHR41335">
    <property type="entry name" value="MEMBRANE PROTEIN-RELATED"/>
    <property type="match status" value="1"/>
</dbReference>
<evidence type="ECO:0000313" key="4">
    <source>
        <dbReference type="EMBL" id="AKO91442.1"/>
    </source>
</evidence>
<gene>
    <name evidence="4" type="ORF">BEH_04605</name>
</gene>
<dbReference type="RefSeq" id="WP_040058321.1">
    <property type="nucleotide sequence ID" value="NZ_CP011974.1"/>
</dbReference>